<dbReference type="InterPro" id="IPR050469">
    <property type="entry name" value="Diguanylate_Cyclase"/>
</dbReference>
<dbReference type="Proteomes" id="UP001549145">
    <property type="component" value="Unassembled WGS sequence"/>
</dbReference>
<comment type="caution">
    <text evidence="6">The sequence shown here is derived from an EMBL/GenBank/DDBJ whole genome shotgun (WGS) entry which is preliminary data.</text>
</comment>
<dbReference type="Gene3D" id="3.30.70.270">
    <property type="match status" value="1"/>
</dbReference>
<protein>
    <recommendedName>
        <fullName evidence="1">diguanylate cyclase</fullName>
        <ecNumber evidence="1">2.7.7.65</ecNumber>
    </recommendedName>
</protein>
<dbReference type="RefSeq" id="WP_238275111.1">
    <property type="nucleotide sequence ID" value="NZ_BPQL01000004.1"/>
</dbReference>
<dbReference type="PANTHER" id="PTHR45138:SF9">
    <property type="entry name" value="DIGUANYLATE CYCLASE DGCM-RELATED"/>
    <property type="match status" value="1"/>
</dbReference>
<feature type="domain" description="Response regulatory" evidence="4">
    <location>
        <begin position="2"/>
        <end position="120"/>
    </location>
</feature>
<dbReference type="SUPFAM" id="SSF52172">
    <property type="entry name" value="CheY-like"/>
    <property type="match status" value="1"/>
</dbReference>
<dbReference type="SMART" id="SM00448">
    <property type="entry name" value="REC"/>
    <property type="match status" value="1"/>
</dbReference>
<comment type="catalytic activity">
    <reaction evidence="2">
        <text>2 GTP = 3',3'-c-di-GMP + 2 diphosphate</text>
        <dbReference type="Rhea" id="RHEA:24898"/>
        <dbReference type="ChEBI" id="CHEBI:33019"/>
        <dbReference type="ChEBI" id="CHEBI:37565"/>
        <dbReference type="ChEBI" id="CHEBI:58805"/>
        <dbReference type="EC" id="2.7.7.65"/>
    </reaction>
</comment>
<evidence type="ECO:0000259" key="5">
    <source>
        <dbReference type="PROSITE" id="PS50887"/>
    </source>
</evidence>
<comment type="caution">
    <text evidence="3">Lacks conserved residue(s) required for the propagation of feature annotation.</text>
</comment>
<dbReference type="Pfam" id="PF00072">
    <property type="entry name" value="Response_reg"/>
    <property type="match status" value="1"/>
</dbReference>
<dbReference type="EC" id="2.7.7.65" evidence="1"/>
<dbReference type="InterPro" id="IPR001789">
    <property type="entry name" value="Sig_transdc_resp-reg_receiver"/>
</dbReference>
<dbReference type="Gene3D" id="3.40.50.2300">
    <property type="match status" value="1"/>
</dbReference>
<dbReference type="InterPro" id="IPR000160">
    <property type="entry name" value="GGDEF_dom"/>
</dbReference>
<dbReference type="InterPro" id="IPR043128">
    <property type="entry name" value="Rev_trsase/Diguanyl_cyclase"/>
</dbReference>
<dbReference type="Pfam" id="PF00990">
    <property type="entry name" value="GGDEF"/>
    <property type="match status" value="1"/>
</dbReference>
<dbReference type="SUPFAM" id="SSF55073">
    <property type="entry name" value="Nucleotide cyclase"/>
    <property type="match status" value="1"/>
</dbReference>
<dbReference type="NCBIfam" id="TIGR00254">
    <property type="entry name" value="GGDEF"/>
    <property type="match status" value="1"/>
</dbReference>
<evidence type="ECO:0000256" key="1">
    <source>
        <dbReference type="ARBA" id="ARBA00012528"/>
    </source>
</evidence>
<dbReference type="InterPro" id="IPR029787">
    <property type="entry name" value="Nucleotide_cyclase"/>
</dbReference>
<evidence type="ECO:0000313" key="7">
    <source>
        <dbReference type="Proteomes" id="UP001549145"/>
    </source>
</evidence>
<accession>A0ABV2KZF4</accession>
<feature type="domain" description="GGDEF" evidence="5">
    <location>
        <begin position="162"/>
        <end position="291"/>
    </location>
</feature>
<dbReference type="CDD" id="cd01949">
    <property type="entry name" value="GGDEF"/>
    <property type="match status" value="1"/>
</dbReference>
<evidence type="ECO:0000259" key="4">
    <source>
        <dbReference type="PROSITE" id="PS50110"/>
    </source>
</evidence>
<evidence type="ECO:0000256" key="3">
    <source>
        <dbReference type="PROSITE-ProRule" id="PRU00169"/>
    </source>
</evidence>
<dbReference type="PANTHER" id="PTHR45138">
    <property type="entry name" value="REGULATORY COMPONENTS OF SENSORY TRANSDUCTION SYSTEM"/>
    <property type="match status" value="1"/>
</dbReference>
<proteinExistence type="predicted"/>
<organism evidence="6 7">
    <name type="scientific">Methylobacterium goesingense</name>
    <dbReference type="NCBI Taxonomy" id="243690"/>
    <lineage>
        <taxon>Bacteria</taxon>
        <taxon>Pseudomonadati</taxon>
        <taxon>Pseudomonadota</taxon>
        <taxon>Alphaproteobacteria</taxon>
        <taxon>Hyphomicrobiales</taxon>
        <taxon>Methylobacteriaceae</taxon>
        <taxon>Methylobacterium</taxon>
    </lineage>
</organism>
<keyword evidence="7" id="KW-1185">Reference proteome</keyword>
<dbReference type="InterPro" id="IPR011006">
    <property type="entry name" value="CheY-like_superfamily"/>
</dbReference>
<name>A0ABV2KZF4_9HYPH</name>
<dbReference type="PROSITE" id="PS50110">
    <property type="entry name" value="RESPONSE_REGULATORY"/>
    <property type="match status" value="1"/>
</dbReference>
<sequence>MHVALVDPSRVIRKTVSDMLIAGGHSVTAFSDSAAALDYVTGNAAVTCVLTSLEVQPLDGLELCWSLRALADDRRPLTILAMSSARDSRPLDEILDSGADDFLTKPPSAQELYGRLRSAERVLKLQHALIRQADTDHLTQLLNRGALMRQARTALDAAGAGQPLTVLQIDIDHFKSINDRYGHDVGDVVIRFVAHVLRETGATAGRLGGEEFAALMPGHSLGSAAVVAHRIRSQCAARSMPQQGSALRFTVSIGLSEWVPGDSVQTLLKRTDVALYAAKAGGRDRVAVTTASLRTECVS</sequence>
<reference evidence="6 7" key="1">
    <citation type="submission" date="2024-06" db="EMBL/GenBank/DDBJ databases">
        <title>Genomic Encyclopedia of Type Strains, Phase IV (KMG-IV): sequencing the most valuable type-strain genomes for metagenomic binning, comparative biology and taxonomic classification.</title>
        <authorList>
            <person name="Goeker M."/>
        </authorList>
    </citation>
    <scope>NUCLEOTIDE SEQUENCE [LARGE SCALE GENOMIC DNA]</scope>
    <source>
        <strain evidence="6 7">DSM 21331</strain>
    </source>
</reference>
<dbReference type="SMART" id="SM00267">
    <property type="entry name" value="GGDEF"/>
    <property type="match status" value="1"/>
</dbReference>
<gene>
    <name evidence="6" type="ORF">ABID43_000473</name>
</gene>
<evidence type="ECO:0000256" key="2">
    <source>
        <dbReference type="ARBA" id="ARBA00034247"/>
    </source>
</evidence>
<evidence type="ECO:0000313" key="6">
    <source>
        <dbReference type="EMBL" id="MET3690954.1"/>
    </source>
</evidence>
<dbReference type="EMBL" id="JBEPMM010000001">
    <property type="protein sequence ID" value="MET3690954.1"/>
    <property type="molecule type" value="Genomic_DNA"/>
</dbReference>
<dbReference type="PROSITE" id="PS50887">
    <property type="entry name" value="GGDEF"/>
    <property type="match status" value="1"/>
</dbReference>